<evidence type="ECO:0000256" key="3">
    <source>
        <dbReference type="ARBA" id="ARBA00011245"/>
    </source>
</evidence>
<keyword evidence="7 10" id="KW-0574">Periplasm</keyword>
<comment type="caution">
    <text evidence="11">The sequence shown here is derived from an EMBL/GenBank/DDBJ whole genome shotgun (WGS) entry which is preliminary data.</text>
</comment>
<evidence type="ECO:0000256" key="2">
    <source>
        <dbReference type="ARBA" id="ARBA00007615"/>
    </source>
</evidence>
<dbReference type="CDD" id="cd16325">
    <property type="entry name" value="LolA"/>
    <property type="match status" value="1"/>
</dbReference>
<dbReference type="SUPFAM" id="SSF89392">
    <property type="entry name" value="Prokaryotic lipoproteins and lipoprotein localization factors"/>
    <property type="match status" value="1"/>
</dbReference>
<dbReference type="EMBL" id="AAPI01000002">
    <property type="protein sequence ID" value="EAS47482.1"/>
    <property type="molecule type" value="Genomic_DNA"/>
</dbReference>
<dbReference type="InterPro" id="IPR004564">
    <property type="entry name" value="OM_lipoprot_carrier_LolA-like"/>
</dbReference>
<dbReference type="Pfam" id="PF03548">
    <property type="entry name" value="LolA"/>
    <property type="match status" value="1"/>
</dbReference>
<organism evidence="11 12">
    <name type="scientific">gamma proteobacterium HTCC2207</name>
    <dbReference type="NCBI Taxonomy" id="314287"/>
    <lineage>
        <taxon>Bacteria</taxon>
        <taxon>Pseudomonadati</taxon>
        <taxon>Pseudomonadota</taxon>
        <taxon>Gammaproteobacteria</taxon>
        <taxon>Cellvibrionales</taxon>
        <taxon>Porticoccaceae</taxon>
        <taxon>SAR92 clade</taxon>
    </lineage>
</organism>
<evidence type="ECO:0000256" key="9">
    <source>
        <dbReference type="ARBA" id="ARBA00023186"/>
    </source>
</evidence>
<dbReference type="PANTHER" id="PTHR35869">
    <property type="entry name" value="OUTER-MEMBRANE LIPOPROTEIN CARRIER PROTEIN"/>
    <property type="match status" value="1"/>
</dbReference>
<keyword evidence="5 10" id="KW-0813">Transport</keyword>
<dbReference type="GO" id="GO:0044874">
    <property type="term" value="P:lipoprotein localization to outer membrane"/>
    <property type="evidence" value="ECO:0007669"/>
    <property type="project" value="UniProtKB-UniRule"/>
</dbReference>
<dbReference type="AlphaFoldDB" id="Q1YTK5"/>
<dbReference type="PANTHER" id="PTHR35869:SF1">
    <property type="entry name" value="OUTER-MEMBRANE LIPOPROTEIN CARRIER PROTEIN"/>
    <property type="match status" value="1"/>
</dbReference>
<evidence type="ECO:0000256" key="4">
    <source>
        <dbReference type="ARBA" id="ARBA00014035"/>
    </source>
</evidence>
<evidence type="ECO:0000256" key="1">
    <source>
        <dbReference type="ARBA" id="ARBA00004418"/>
    </source>
</evidence>
<dbReference type="InterPro" id="IPR029046">
    <property type="entry name" value="LolA/LolB/LppX"/>
</dbReference>
<comment type="subcellular location">
    <subcellularLocation>
        <location evidence="1 10">Periplasm</location>
    </subcellularLocation>
</comment>
<dbReference type="STRING" id="314287.GB2207_01722"/>
<evidence type="ECO:0000256" key="6">
    <source>
        <dbReference type="ARBA" id="ARBA00022729"/>
    </source>
</evidence>
<reference evidence="11 12" key="1">
    <citation type="submission" date="2006-03" db="EMBL/GenBank/DDBJ databases">
        <authorList>
            <person name="Giovannoni S.J."/>
            <person name="Cho J.-C."/>
            <person name="Ferriera S."/>
            <person name="Johnson J."/>
            <person name="Kravitz S."/>
            <person name="Halpern A."/>
            <person name="Remington K."/>
            <person name="Beeson K."/>
            <person name="Tran B."/>
            <person name="Rogers Y.-H."/>
            <person name="Friedman R."/>
            <person name="Venter J.C."/>
        </authorList>
    </citation>
    <scope>NUCLEOTIDE SEQUENCE [LARGE SCALE GENOMIC DNA]</scope>
    <source>
        <strain evidence="11 12">HTCC2207</strain>
    </source>
</reference>
<proteinExistence type="inferred from homology"/>
<dbReference type="Gene3D" id="2.50.20.10">
    <property type="entry name" value="Lipoprotein localisation LolA/LolB/LppX"/>
    <property type="match status" value="1"/>
</dbReference>
<dbReference type="Proteomes" id="UP000005555">
    <property type="component" value="Unassembled WGS sequence"/>
</dbReference>
<evidence type="ECO:0000256" key="5">
    <source>
        <dbReference type="ARBA" id="ARBA00022448"/>
    </source>
</evidence>
<evidence type="ECO:0000313" key="11">
    <source>
        <dbReference type="EMBL" id="EAS47482.1"/>
    </source>
</evidence>
<dbReference type="HOGENOM" id="CLU_087560_0_0_6"/>
<accession>Q1YTK5</accession>
<keyword evidence="8 10" id="KW-0653">Protein transport</keyword>
<keyword evidence="12" id="KW-1185">Reference proteome</keyword>
<comment type="subunit">
    <text evidence="3 10">Monomer.</text>
</comment>
<evidence type="ECO:0000256" key="10">
    <source>
        <dbReference type="HAMAP-Rule" id="MF_00240"/>
    </source>
</evidence>
<dbReference type="InterPro" id="IPR018323">
    <property type="entry name" value="OM_lipoprot_carrier_LolA_Pbac"/>
</dbReference>
<protein>
    <recommendedName>
        <fullName evidence="4 10">Outer-membrane lipoprotein carrier protein</fullName>
    </recommendedName>
</protein>
<evidence type="ECO:0000256" key="8">
    <source>
        <dbReference type="ARBA" id="ARBA00022927"/>
    </source>
</evidence>
<comment type="function">
    <text evidence="10">Participates in the translocation of lipoproteins from the inner membrane to the outer membrane. Only forms a complex with a lipoprotein if the residue after the N-terminal Cys is not an aspartate (The Asp acts as a targeting signal to indicate that the lipoprotein should stay in the inner membrane).</text>
</comment>
<keyword evidence="9 10" id="KW-0143">Chaperone</keyword>
<evidence type="ECO:0000313" key="12">
    <source>
        <dbReference type="Proteomes" id="UP000005555"/>
    </source>
</evidence>
<dbReference type="GO" id="GO:0042953">
    <property type="term" value="P:lipoprotein transport"/>
    <property type="evidence" value="ECO:0007669"/>
    <property type="project" value="InterPro"/>
</dbReference>
<dbReference type="OrthoDB" id="9787361at2"/>
<sequence>MTSLASGQVIKKMMRSLHKIALPLFLLLTPFVSTASWSGGAPEDIQQLRDLLQPITSLSARFEQKISDAEGFELQASEGLFQVSQPNRLRWIVEAPMPQQIIADGLTLWVYDPDLEQVIIQPFNQDMAATPAILFSGDLDRLDDAYFVTQLAEGRFELKPEQGGSLFNSMTIAFDGSTPTSIRLTDTLGQTTTIRFSQLELNPVLSGDLFVFQAPDGVDVINNAN</sequence>
<dbReference type="GO" id="GO:0030288">
    <property type="term" value="C:outer membrane-bounded periplasmic space"/>
    <property type="evidence" value="ECO:0007669"/>
    <property type="project" value="TreeGrafter"/>
</dbReference>
<evidence type="ECO:0000256" key="7">
    <source>
        <dbReference type="ARBA" id="ARBA00022764"/>
    </source>
</evidence>
<name>Q1YTK5_9GAMM</name>
<comment type="similarity">
    <text evidence="2 10">Belongs to the LolA family.</text>
</comment>
<dbReference type="HAMAP" id="MF_00240">
    <property type="entry name" value="LolA"/>
    <property type="match status" value="1"/>
</dbReference>
<dbReference type="NCBIfam" id="TIGR00547">
    <property type="entry name" value="lolA"/>
    <property type="match status" value="1"/>
</dbReference>
<keyword evidence="6" id="KW-0732">Signal</keyword>
<dbReference type="eggNOG" id="COG2834">
    <property type="taxonomic scope" value="Bacteria"/>
</dbReference>
<gene>
    <name evidence="10" type="primary">lolA</name>
    <name evidence="11" type="ORF">GB2207_01722</name>
</gene>